<dbReference type="Proteomes" id="UP000627573">
    <property type="component" value="Unassembled WGS sequence"/>
</dbReference>
<dbReference type="Gene3D" id="3.30.465.10">
    <property type="match status" value="1"/>
</dbReference>
<dbReference type="InterPro" id="IPR016169">
    <property type="entry name" value="FAD-bd_PCMH_sub2"/>
</dbReference>
<keyword evidence="3" id="KW-1185">Reference proteome</keyword>
<reference evidence="2 3" key="1">
    <citation type="submission" date="2020-12" db="EMBL/GenBank/DDBJ databases">
        <title>Draft genome sequence of furan degrading bacterial strain FUR100.</title>
        <authorList>
            <person name="Woiski C."/>
        </authorList>
    </citation>
    <scope>NUCLEOTIDE SEQUENCE [LARGE SCALE GENOMIC DNA]</scope>
    <source>
        <strain evidence="2 3">FUR100</strain>
    </source>
</reference>
<name>A0A8I1A2E8_RHOER</name>
<dbReference type="GO" id="GO:0016491">
    <property type="term" value="F:oxidoreductase activity"/>
    <property type="evidence" value="ECO:0007669"/>
    <property type="project" value="InterPro"/>
</dbReference>
<dbReference type="Pfam" id="PF00941">
    <property type="entry name" value="FAD_binding_5"/>
    <property type="match status" value="1"/>
</dbReference>
<dbReference type="EMBL" id="JAECSB010000090">
    <property type="protein sequence ID" value="MBH5146499.1"/>
    <property type="molecule type" value="Genomic_DNA"/>
</dbReference>
<dbReference type="GO" id="GO:0071949">
    <property type="term" value="F:FAD binding"/>
    <property type="evidence" value="ECO:0007669"/>
    <property type="project" value="InterPro"/>
</dbReference>
<feature type="domain" description="FAD-binding PCMH-type" evidence="1">
    <location>
        <begin position="1"/>
        <end position="178"/>
    </location>
</feature>
<comment type="caution">
    <text evidence="2">The sequence shown here is derived from an EMBL/GenBank/DDBJ whole genome shotgun (WGS) entry which is preliminary data.</text>
</comment>
<organism evidence="2 3">
    <name type="scientific">Rhodococcus erythropolis</name>
    <name type="common">Arthrobacter picolinophilus</name>
    <dbReference type="NCBI Taxonomy" id="1833"/>
    <lineage>
        <taxon>Bacteria</taxon>
        <taxon>Bacillati</taxon>
        <taxon>Actinomycetota</taxon>
        <taxon>Actinomycetes</taxon>
        <taxon>Mycobacteriales</taxon>
        <taxon>Nocardiaceae</taxon>
        <taxon>Rhodococcus</taxon>
        <taxon>Rhodococcus erythropolis group</taxon>
    </lineage>
</organism>
<dbReference type="InterPro" id="IPR036318">
    <property type="entry name" value="FAD-bd_PCMH-like_sf"/>
</dbReference>
<evidence type="ECO:0000313" key="2">
    <source>
        <dbReference type="EMBL" id="MBH5146499.1"/>
    </source>
</evidence>
<proteinExistence type="predicted"/>
<dbReference type="RefSeq" id="WP_197942063.1">
    <property type="nucleotide sequence ID" value="NZ_JAECSB010000090.1"/>
</dbReference>
<evidence type="ECO:0000313" key="3">
    <source>
        <dbReference type="Proteomes" id="UP000627573"/>
    </source>
</evidence>
<dbReference type="SUPFAM" id="SSF56176">
    <property type="entry name" value="FAD-binding/transporter-associated domain-like"/>
    <property type="match status" value="1"/>
</dbReference>
<dbReference type="InterPro" id="IPR002346">
    <property type="entry name" value="Mopterin_DH_FAD-bd"/>
</dbReference>
<dbReference type="AlphaFoldDB" id="A0A8I1A2E8"/>
<dbReference type="PANTHER" id="PTHR42659">
    <property type="entry name" value="XANTHINE DEHYDROGENASE SUBUNIT C-RELATED"/>
    <property type="match status" value="1"/>
</dbReference>
<dbReference type="InterPro" id="IPR051312">
    <property type="entry name" value="Diverse_Substr_Oxidored"/>
</dbReference>
<accession>A0A8I1A2E8</accession>
<dbReference type="PROSITE" id="PS51387">
    <property type="entry name" value="FAD_PCMH"/>
    <property type="match status" value="1"/>
</dbReference>
<protein>
    <submittedName>
        <fullName evidence="2">FAD binding domain-containing protein</fullName>
    </submittedName>
</protein>
<dbReference type="PANTHER" id="PTHR42659:SF9">
    <property type="entry name" value="XANTHINE DEHYDROGENASE FAD-BINDING SUBUNIT XDHB-RELATED"/>
    <property type="match status" value="1"/>
</dbReference>
<dbReference type="InterPro" id="IPR016166">
    <property type="entry name" value="FAD-bd_PCMH"/>
</dbReference>
<sequence>MDLNTISDIAFPETRDEVWPLLDGDAVMAGGTWLMSEPQVHLLRLIDLNGLGWEPYVIRDEGLQLGATCTIETISGLSRSDALLDNWCAAPLLHQCCTALLQSFKIWKTATIGGNLSLAFPAGAMVSLAAGLDGVVTIWTGDGGEYQSSVIDFVTGPAENIMGTHDVLRSVLFPAAAMRSRTAYRKIALSPLGRSGAVILGRRYTDADGGGLTLTVSGATDRPHDLPFGDVPTQAELDHALDERIPPQSWYTDCHGAADWRRAVTGVLAHEIREELA</sequence>
<evidence type="ECO:0000259" key="1">
    <source>
        <dbReference type="PROSITE" id="PS51387"/>
    </source>
</evidence>
<gene>
    <name evidence="2" type="ORF">I3517_28230</name>
</gene>